<name>A0A8J3XKR6_9ACTN</name>
<proteinExistence type="predicted"/>
<dbReference type="AlphaFoldDB" id="A0A8J3XKR6"/>
<dbReference type="RefSeq" id="WP_204078767.1">
    <property type="nucleotide sequence ID" value="NZ_BAABHI010000007.1"/>
</dbReference>
<evidence type="ECO:0000313" key="2">
    <source>
        <dbReference type="Proteomes" id="UP000622547"/>
    </source>
</evidence>
<evidence type="ECO:0008006" key="3">
    <source>
        <dbReference type="Google" id="ProtNLM"/>
    </source>
</evidence>
<reference evidence="1 2" key="1">
    <citation type="submission" date="2021-01" db="EMBL/GenBank/DDBJ databases">
        <title>Whole genome shotgun sequence of Planotetraspora phitsanulokensis NBRC 104273.</title>
        <authorList>
            <person name="Komaki H."/>
            <person name="Tamura T."/>
        </authorList>
    </citation>
    <scope>NUCLEOTIDE SEQUENCE [LARGE SCALE GENOMIC DNA]</scope>
    <source>
        <strain evidence="1 2">NBRC 104273</strain>
    </source>
</reference>
<organism evidence="1 2">
    <name type="scientific">Planotetraspora phitsanulokensis</name>
    <dbReference type="NCBI Taxonomy" id="575192"/>
    <lineage>
        <taxon>Bacteria</taxon>
        <taxon>Bacillati</taxon>
        <taxon>Actinomycetota</taxon>
        <taxon>Actinomycetes</taxon>
        <taxon>Streptosporangiales</taxon>
        <taxon>Streptosporangiaceae</taxon>
        <taxon>Planotetraspora</taxon>
    </lineage>
</organism>
<protein>
    <recommendedName>
        <fullName evidence="3">Secreted protein</fullName>
    </recommendedName>
</protein>
<accession>A0A8J3XKR6</accession>
<dbReference type="Proteomes" id="UP000622547">
    <property type="component" value="Unassembled WGS sequence"/>
</dbReference>
<evidence type="ECO:0000313" key="1">
    <source>
        <dbReference type="EMBL" id="GII43401.1"/>
    </source>
</evidence>
<comment type="caution">
    <text evidence="1">The sequence shown here is derived from an EMBL/GenBank/DDBJ whole genome shotgun (WGS) entry which is preliminary data.</text>
</comment>
<sequence length="932" mass="100744">MTARIEWSELRALIAARIPQPVIQRLASVPPAELKHLRPQLKALRTELRGELRSGDMGRYAAAYDQLAPLYLAGIMSSGSPAEALNWLTSNWLKDATWCLERGGSTNPNLRSVLQLLLPEHRDNAWQQDLAVRLANWLPDSGDPHLWEVLDGLVFWSGAVIPATDGYIVGWVRQGGNVRYDRPGRTDVREWLVQHGSRPSIPHHTTLLDWLGAEPRLAEFVPRLFEVADIGTALADEYAARFGPDNEWPKALTKLTDEGVLNRGELLDLCLAKLLRGDRPGNLRGFVMLYEELAPTLDEIAPRLSTYIGIAAGGAGTVAKIAQAALRDLDDADRLDTEVLLDIAVAVLARPEKNLATTQLAWLDAAARRDPATAGQVLRAAATAFTHPGSTVQERAVRLVVKHAKAADAALLAELLEAANNLDAAFRDEARRALGAEETSSHPGIEIPPLPDYQPRVMPPPIGSVWELAEFSVPALADRPVDPLDAERILEAVVVEYDRDPQALAEALKPLALRYPAEQLQGWEQRAVPGALRCLFDAVLGRDRRSALVMDELYRGRNGFPPAPHWATLYRTHELVEYFVSGSARIPCLLATPTGGDGSIDPAVLVQRLESYAKFAAVPLPLDLEQALLRLPVEAAREIVKTDPVIAGRPGTTFVANIGAGRLEFPVFEGFAVRNIGDAEQFSGSPNFEMPVPRIAPHFSAASEPGQSPLYTVLTTTPDPFHVRAFAGYAGGWQGPGEPAAYWPSLLPHHSEIVAAHAIPGLYQQATDRSRSINPVLPLLAETSGRPGPVVHLAVAYGLAAGRPENRVAAIDAIFTLATRTLLDTKQLGALLGDLWIGQMIKSNRLLASLNEAARAGLPREVLGVVASTLPAVAAQPSARGLPDLLVLGSECAAATGSTLKIPELDGLAELRKPARVAAEARRLRQILSGDA</sequence>
<gene>
    <name evidence="1" type="ORF">Pph01_84040</name>
</gene>
<dbReference type="EMBL" id="BOOP01000057">
    <property type="protein sequence ID" value="GII43401.1"/>
    <property type="molecule type" value="Genomic_DNA"/>
</dbReference>
<keyword evidence="2" id="KW-1185">Reference proteome</keyword>